<feature type="domain" description="OmpR/PhoB-type" evidence="6">
    <location>
        <begin position="1"/>
        <end position="101"/>
    </location>
</feature>
<keyword evidence="5" id="KW-0812">Transmembrane</keyword>
<evidence type="ECO:0000256" key="1">
    <source>
        <dbReference type="ARBA" id="ARBA00022737"/>
    </source>
</evidence>
<keyword evidence="8" id="KW-1185">Reference proteome</keyword>
<gene>
    <name evidence="7" type="ORF">R5R33_11010</name>
</gene>
<keyword evidence="5" id="KW-0472">Membrane</keyword>
<dbReference type="InterPro" id="IPR052346">
    <property type="entry name" value="O-mannosyl-transferase_TMTC"/>
</dbReference>
<dbReference type="InterPro" id="IPR036388">
    <property type="entry name" value="WH-like_DNA-bd_sf"/>
</dbReference>
<evidence type="ECO:0000256" key="2">
    <source>
        <dbReference type="ARBA" id="ARBA00022803"/>
    </source>
</evidence>
<dbReference type="KEGG" id="mpaf:R5R33_11010"/>
<dbReference type="Proteomes" id="UP001302477">
    <property type="component" value="Chromosome"/>
</dbReference>
<dbReference type="SUPFAM" id="SSF46894">
    <property type="entry name" value="C-terminal effector domain of the bipartite response regulators"/>
    <property type="match status" value="1"/>
</dbReference>
<dbReference type="AlphaFoldDB" id="A0AAU0MWK9"/>
<dbReference type="GO" id="GO:0006355">
    <property type="term" value="P:regulation of DNA-templated transcription"/>
    <property type="evidence" value="ECO:0007669"/>
    <property type="project" value="InterPro"/>
</dbReference>
<dbReference type="Gene3D" id="3.40.50.10070">
    <property type="entry name" value="TolB, N-terminal domain"/>
    <property type="match status" value="1"/>
</dbReference>
<dbReference type="PANTHER" id="PTHR44227:SF3">
    <property type="entry name" value="PROTEIN O-MANNOSYL-TRANSFERASE TMTC4"/>
    <property type="match status" value="1"/>
</dbReference>
<dbReference type="Pfam" id="PF13432">
    <property type="entry name" value="TPR_16"/>
    <property type="match status" value="1"/>
</dbReference>
<dbReference type="PROSITE" id="PS51755">
    <property type="entry name" value="OMPR_PHOB"/>
    <property type="match status" value="1"/>
</dbReference>
<dbReference type="InterPro" id="IPR011990">
    <property type="entry name" value="TPR-like_helical_dom_sf"/>
</dbReference>
<feature type="transmembrane region" description="Helical" evidence="5">
    <location>
        <begin position="135"/>
        <end position="155"/>
    </location>
</feature>
<dbReference type="PANTHER" id="PTHR44227">
    <property type="match status" value="1"/>
</dbReference>
<evidence type="ECO:0000313" key="8">
    <source>
        <dbReference type="Proteomes" id="UP001302477"/>
    </source>
</evidence>
<keyword evidence="2" id="KW-0802">TPR repeat</keyword>
<keyword evidence="1" id="KW-0677">Repeat</keyword>
<dbReference type="Gene3D" id="1.10.10.10">
    <property type="entry name" value="Winged helix-like DNA-binding domain superfamily/Winged helix DNA-binding domain"/>
    <property type="match status" value="1"/>
</dbReference>
<evidence type="ECO:0000256" key="3">
    <source>
        <dbReference type="ARBA" id="ARBA00023125"/>
    </source>
</evidence>
<evidence type="ECO:0000256" key="4">
    <source>
        <dbReference type="PROSITE-ProRule" id="PRU01091"/>
    </source>
</evidence>
<dbReference type="InterPro" id="IPR016032">
    <property type="entry name" value="Sig_transdc_resp-reg_C-effctor"/>
</dbReference>
<protein>
    <submittedName>
        <fullName evidence="7">Winged helix-turn-helix domain-containing protein</fullName>
    </submittedName>
</protein>
<dbReference type="InterPro" id="IPR001867">
    <property type="entry name" value="OmpR/PhoB-type_DNA-bd"/>
</dbReference>
<keyword evidence="5" id="KW-1133">Transmembrane helix</keyword>
<reference evidence="7 8" key="1">
    <citation type="submission" date="2023-10" db="EMBL/GenBank/DDBJ databases">
        <title>Description of Microbulbifer bruguierae sp. nov., isolated from the sediments of mangrove plant Bruguiera sexangula and comparative genomic analyses of the genus Microbulbifer.</title>
        <authorList>
            <person name="Long M."/>
        </authorList>
    </citation>
    <scope>NUCLEOTIDE SEQUENCE [LARGE SCALE GENOMIC DNA]</scope>
    <source>
        <strain evidence="7 8">SPO729</strain>
    </source>
</reference>
<dbReference type="Gene3D" id="1.25.40.10">
    <property type="entry name" value="Tetratricopeptide repeat domain"/>
    <property type="match status" value="3"/>
</dbReference>
<feature type="DNA-binding region" description="OmpR/PhoB-type" evidence="4">
    <location>
        <begin position="1"/>
        <end position="101"/>
    </location>
</feature>
<proteinExistence type="predicted"/>
<evidence type="ECO:0000313" key="7">
    <source>
        <dbReference type="EMBL" id="WOX04271.1"/>
    </source>
</evidence>
<keyword evidence="3 4" id="KW-0238">DNA-binding</keyword>
<organism evidence="7 8">
    <name type="scientific">Microbulbifer pacificus</name>
    <dbReference type="NCBI Taxonomy" id="407164"/>
    <lineage>
        <taxon>Bacteria</taxon>
        <taxon>Pseudomonadati</taxon>
        <taxon>Pseudomonadota</taxon>
        <taxon>Gammaproteobacteria</taxon>
        <taxon>Cellvibrionales</taxon>
        <taxon>Microbulbiferaceae</taxon>
        <taxon>Microbulbifer</taxon>
    </lineage>
</organism>
<dbReference type="EMBL" id="CP137555">
    <property type="protein sequence ID" value="WOX04271.1"/>
    <property type="molecule type" value="Genomic_DNA"/>
</dbReference>
<dbReference type="GO" id="GO:0000160">
    <property type="term" value="P:phosphorelay signal transduction system"/>
    <property type="evidence" value="ECO:0007669"/>
    <property type="project" value="InterPro"/>
</dbReference>
<accession>A0AAU0MWK9</accession>
<dbReference type="RefSeq" id="WP_318952749.1">
    <property type="nucleotide sequence ID" value="NZ_CP137555.1"/>
</dbReference>
<evidence type="ECO:0000256" key="5">
    <source>
        <dbReference type="SAM" id="Phobius"/>
    </source>
</evidence>
<dbReference type="SUPFAM" id="SSF48452">
    <property type="entry name" value="TPR-like"/>
    <property type="match status" value="1"/>
</dbReference>
<sequence length="624" mass="69282">MTTLCFGEFELDNKKNRLLRRGKKVAIQEQPLRLLSLLLAEPGALVTRERIYREFWPDDATGILDDNLNTLVRKLRQALNDSARSSRFVETIPRQGYRFIAPVVVQGAEPGIEQSVKPTAEQQSARIETGVSRHFVRPAVAVGALMLLAVLGYLLSPYFVAPSSADRHFNSVAVLPFVNASDDYQRDYFSDGLADDILNRLSGFPGLHVVSRTSSFALQQSGLDARSIGEKLNSDALVEGSVRRDEEQLRINVRLIDTGNGYQLWSRSYQRELTDIFSVQEEIALEIASALAGELQSGVEANLQPDRIPPAAYDNYLKGRFYWHQRSERDLHAAVDCFEQAIALAPEYAPAWAGLADALAVLGFYDYLPPSEAFTRARGAARRTLQLDPVNASAEANLGYVALYYDWDLAEAEARFLQAIAFKPDSSKAHQWYANLLVAAGRFAEAEREMRRATELDPLSLIANAALGWVLYHAGSHQAAMEQLALAQELDPDFELIYLWRGWTLEDMGDLSGAVDSLRENVARSGGSAIGVASLARTLALAGDEQEARDQLAELELSGGYLPSYEMAKAYLALGDLAEVDRWLQRARNQRSHSLVFLNVDPQLAAFRTTQDYAQLARQVLPKP</sequence>
<evidence type="ECO:0000259" key="6">
    <source>
        <dbReference type="PROSITE" id="PS51755"/>
    </source>
</evidence>
<name>A0AAU0MWK9_9GAMM</name>
<dbReference type="Pfam" id="PF00486">
    <property type="entry name" value="Trans_reg_C"/>
    <property type="match status" value="1"/>
</dbReference>
<dbReference type="SMART" id="SM00862">
    <property type="entry name" value="Trans_reg_C"/>
    <property type="match status" value="1"/>
</dbReference>
<dbReference type="GO" id="GO:0003677">
    <property type="term" value="F:DNA binding"/>
    <property type="evidence" value="ECO:0007669"/>
    <property type="project" value="UniProtKB-UniRule"/>
</dbReference>